<evidence type="ECO:0000259" key="2">
    <source>
        <dbReference type="Pfam" id="PF22725"/>
    </source>
</evidence>
<keyword evidence="4" id="KW-1185">Reference proteome</keyword>
<protein>
    <submittedName>
        <fullName evidence="3">Oxidoreductase domain protein</fullName>
    </submittedName>
</protein>
<dbReference type="Gene3D" id="3.40.50.720">
    <property type="entry name" value="NAD(P)-binding Rossmann-like Domain"/>
    <property type="match status" value="1"/>
</dbReference>
<dbReference type="Pfam" id="PF01408">
    <property type="entry name" value="GFO_IDH_MocA"/>
    <property type="match status" value="1"/>
</dbReference>
<evidence type="ECO:0000313" key="4">
    <source>
        <dbReference type="Proteomes" id="UP000006732"/>
    </source>
</evidence>
<dbReference type="PANTHER" id="PTHR43377">
    <property type="entry name" value="BILIVERDIN REDUCTASE A"/>
    <property type="match status" value="1"/>
</dbReference>
<accession>A1ATE9</accession>
<dbReference type="SUPFAM" id="SSF51735">
    <property type="entry name" value="NAD(P)-binding Rossmann-fold domains"/>
    <property type="match status" value="1"/>
</dbReference>
<reference evidence="3 4" key="1">
    <citation type="submission" date="2006-10" db="EMBL/GenBank/DDBJ databases">
        <title>Complete sequence of chromosome of Pelobacter propionicus DSM 2379.</title>
        <authorList>
            <consortium name="US DOE Joint Genome Institute"/>
            <person name="Copeland A."/>
            <person name="Lucas S."/>
            <person name="Lapidus A."/>
            <person name="Barry K."/>
            <person name="Detter J.C."/>
            <person name="Glavina del Rio T."/>
            <person name="Hammon N."/>
            <person name="Israni S."/>
            <person name="Dalin E."/>
            <person name="Tice H."/>
            <person name="Pitluck S."/>
            <person name="Saunders E."/>
            <person name="Brettin T."/>
            <person name="Bruce D."/>
            <person name="Han C."/>
            <person name="Tapia R."/>
            <person name="Schmutz J."/>
            <person name="Larimer F."/>
            <person name="Land M."/>
            <person name="Hauser L."/>
            <person name="Kyrpides N."/>
            <person name="Kim E."/>
            <person name="Lovley D."/>
            <person name="Richardson P."/>
        </authorList>
    </citation>
    <scope>NUCLEOTIDE SEQUENCE [LARGE SCALE GENOMIC DNA]</scope>
    <source>
        <strain evidence="4">DSM 2379 / NBRC 103807 / OttBd1</strain>
    </source>
</reference>
<feature type="domain" description="GFO/IDH/MocA-like oxidoreductase" evidence="2">
    <location>
        <begin position="165"/>
        <end position="234"/>
    </location>
</feature>
<dbReference type="AlphaFoldDB" id="A1ATE9"/>
<dbReference type="Proteomes" id="UP000006732">
    <property type="component" value="Chromosome"/>
</dbReference>
<sequence length="322" mass="34964">MNDQSATAAAPLRTAVIGVGYLGSFHAQKYAAIPDVQLVGVADSDPARAREVADSLDVSSHGDHRELIGQVDAVSVAVPTQFHHAVARDFLAAGVHVLIEKPITVTIEEADELISLAHSRGVVFQVGHLERFNPVLMAIDGILSEPLFVESVRIAPFKPRGTDVNVVLDLMIHDIEIIQHIVRSGVRRVDAIGAPVFTSEEDIANARILFDNGCVANVTASRISLKSERKMRIFQRDAYITLDFQNRKVLVARKGSGELFPGIPNVRVDERELGQADPLLREIESFIAAIRNGTPPEVSGLDGRMALSTALTINNSLGRRHS</sequence>
<dbReference type="InterPro" id="IPR000683">
    <property type="entry name" value="Gfo/Idh/MocA-like_OxRdtase_N"/>
</dbReference>
<dbReference type="GO" id="GO:0000166">
    <property type="term" value="F:nucleotide binding"/>
    <property type="evidence" value="ECO:0007669"/>
    <property type="project" value="InterPro"/>
</dbReference>
<dbReference type="EMBL" id="CP000482">
    <property type="protein sequence ID" value="ABL00620.1"/>
    <property type="molecule type" value="Genomic_DNA"/>
</dbReference>
<dbReference type="HOGENOM" id="CLU_023194_10_0_7"/>
<name>A1ATE9_PELPD</name>
<feature type="domain" description="Gfo/Idh/MocA-like oxidoreductase N-terminal" evidence="1">
    <location>
        <begin position="12"/>
        <end position="128"/>
    </location>
</feature>
<dbReference type="PANTHER" id="PTHR43377:SF1">
    <property type="entry name" value="BILIVERDIN REDUCTASE A"/>
    <property type="match status" value="1"/>
</dbReference>
<dbReference type="Gene3D" id="3.30.360.10">
    <property type="entry name" value="Dihydrodipicolinate Reductase, domain 2"/>
    <property type="match status" value="1"/>
</dbReference>
<dbReference type="RefSeq" id="WP_011736855.1">
    <property type="nucleotide sequence ID" value="NC_008609.1"/>
</dbReference>
<dbReference type="OrthoDB" id="9782091at2"/>
<dbReference type="STRING" id="338966.Ppro_3022"/>
<dbReference type="SUPFAM" id="SSF55347">
    <property type="entry name" value="Glyceraldehyde-3-phosphate dehydrogenase-like, C-terminal domain"/>
    <property type="match status" value="1"/>
</dbReference>
<dbReference type="Pfam" id="PF22725">
    <property type="entry name" value="GFO_IDH_MocA_C3"/>
    <property type="match status" value="1"/>
</dbReference>
<dbReference type="InterPro" id="IPR055170">
    <property type="entry name" value="GFO_IDH_MocA-like_dom"/>
</dbReference>
<organism evidence="3 4">
    <name type="scientific">Pelobacter propionicus (strain DSM 2379 / NBRC 103807 / OttBd1)</name>
    <dbReference type="NCBI Taxonomy" id="338966"/>
    <lineage>
        <taxon>Bacteria</taxon>
        <taxon>Pseudomonadati</taxon>
        <taxon>Thermodesulfobacteriota</taxon>
        <taxon>Desulfuromonadia</taxon>
        <taxon>Desulfuromonadales</taxon>
        <taxon>Desulfuromonadaceae</taxon>
        <taxon>Pelobacter</taxon>
    </lineage>
</organism>
<evidence type="ECO:0000259" key="1">
    <source>
        <dbReference type="Pfam" id="PF01408"/>
    </source>
</evidence>
<dbReference type="eggNOG" id="COG0673">
    <property type="taxonomic scope" value="Bacteria"/>
</dbReference>
<dbReference type="KEGG" id="ppd:Ppro_3022"/>
<dbReference type="InterPro" id="IPR051450">
    <property type="entry name" value="Gfo/Idh/MocA_Oxidoreductases"/>
</dbReference>
<dbReference type="InterPro" id="IPR036291">
    <property type="entry name" value="NAD(P)-bd_dom_sf"/>
</dbReference>
<gene>
    <name evidence="3" type="ordered locus">Ppro_3022</name>
</gene>
<evidence type="ECO:0000313" key="3">
    <source>
        <dbReference type="EMBL" id="ABL00620.1"/>
    </source>
</evidence>
<proteinExistence type="predicted"/>